<dbReference type="Proteomes" id="UP000758603">
    <property type="component" value="Unassembled WGS sequence"/>
</dbReference>
<name>A0A9P8UTU7_9PEZI</name>
<evidence type="ECO:0000313" key="1">
    <source>
        <dbReference type="EMBL" id="KAH6658066.1"/>
    </source>
</evidence>
<keyword evidence="2" id="KW-1185">Reference proteome</keyword>
<gene>
    <name evidence="1" type="ORF">BKA67DRAFT_656293</name>
</gene>
<dbReference type="GeneID" id="70135809"/>
<dbReference type="AlphaFoldDB" id="A0A9P8UTU7"/>
<dbReference type="RefSeq" id="XP_045962300.1">
    <property type="nucleotide sequence ID" value="XM_046106918.1"/>
</dbReference>
<evidence type="ECO:0000313" key="2">
    <source>
        <dbReference type="Proteomes" id="UP000758603"/>
    </source>
</evidence>
<comment type="caution">
    <text evidence="1">The sequence shown here is derived from an EMBL/GenBank/DDBJ whole genome shotgun (WGS) entry which is preliminary data.</text>
</comment>
<reference evidence="1" key="1">
    <citation type="journal article" date="2021" name="Nat. Commun.">
        <title>Genetic determinants of endophytism in the Arabidopsis root mycobiome.</title>
        <authorList>
            <person name="Mesny F."/>
            <person name="Miyauchi S."/>
            <person name="Thiergart T."/>
            <person name="Pickel B."/>
            <person name="Atanasova L."/>
            <person name="Karlsson M."/>
            <person name="Huettel B."/>
            <person name="Barry K.W."/>
            <person name="Haridas S."/>
            <person name="Chen C."/>
            <person name="Bauer D."/>
            <person name="Andreopoulos W."/>
            <person name="Pangilinan J."/>
            <person name="LaButti K."/>
            <person name="Riley R."/>
            <person name="Lipzen A."/>
            <person name="Clum A."/>
            <person name="Drula E."/>
            <person name="Henrissat B."/>
            <person name="Kohler A."/>
            <person name="Grigoriev I.V."/>
            <person name="Martin F.M."/>
            <person name="Hacquard S."/>
        </authorList>
    </citation>
    <scope>NUCLEOTIDE SEQUENCE</scope>
    <source>
        <strain evidence="1">MPI-SDFR-AT-0073</strain>
    </source>
</reference>
<protein>
    <submittedName>
        <fullName evidence="1">Uncharacterized protein</fullName>
    </submittedName>
</protein>
<proteinExistence type="predicted"/>
<dbReference type="EMBL" id="JAGPXC010000002">
    <property type="protein sequence ID" value="KAH6658066.1"/>
    <property type="molecule type" value="Genomic_DNA"/>
</dbReference>
<accession>A0A9P8UTU7</accession>
<sequence>MRQGTCRDFGPCRGFFGRRGAKLSYIVGTPLVPSRHTRLFVAGILDKPRDIGVEQAVHNGMSLLPSVMLFDALHDSRRRNANVATTDALRWSSSPSWYSLVVLHEPRTLELSYTPLFALGKAPRDCDILRGREGIGHFPSCSSMVVVKRVEVKDVLEKRSR</sequence>
<organism evidence="1 2">
    <name type="scientific">Truncatella angustata</name>
    <dbReference type="NCBI Taxonomy" id="152316"/>
    <lineage>
        <taxon>Eukaryota</taxon>
        <taxon>Fungi</taxon>
        <taxon>Dikarya</taxon>
        <taxon>Ascomycota</taxon>
        <taxon>Pezizomycotina</taxon>
        <taxon>Sordariomycetes</taxon>
        <taxon>Xylariomycetidae</taxon>
        <taxon>Amphisphaeriales</taxon>
        <taxon>Sporocadaceae</taxon>
        <taxon>Truncatella</taxon>
    </lineage>
</organism>